<organism evidence="2 3">
    <name type="scientific">Suillus discolor</name>
    <dbReference type="NCBI Taxonomy" id="1912936"/>
    <lineage>
        <taxon>Eukaryota</taxon>
        <taxon>Fungi</taxon>
        <taxon>Dikarya</taxon>
        <taxon>Basidiomycota</taxon>
        <taxon>Agaricomycotina</taxon>
        <taxon>Agaricomycetes</taxon>
        <taxon>Agaricomycetidae</taxon>
        <taxon>Boletales</taxon>
        <taxon>Suillineae</taxon>
        <taxon>Suillaceae</taxon>
        <taxon>Suillus</taxon>
    </lineage>
</organism>
<reference evidence="2" key="1">
    <citation type="journal article" date="2020" name="New Phytol.">
        <title>Comparative genomics reveals dynamic genome evolution in host specialist ectomycorrhizal fungi.</title>
        <authorList>
            <person name="Lofgren L.A."/>
            <person name="Nguyen N.H."/>
            <person name="Vilgalys R."/>
            <person name="Ruytinx J."/>
            <person name="Liao H.L."/>
            <person name="Branco S."/>
            <person name="Kuo A."/>
            <person name="LaButti K."/>
            <person name="Lipzen A."/>
            <person name="Andreopoulos W."/>
            <person name="Pangilinan J."/>
            <person name="Riley R."/>
            <person name="Hundley H."/>
            <person name="Na H."/>
            <person name="Barry K."/>
            <person name="Grigoriev I.V."/>
            <person name="Stajich J.E."/>
            <person name="Kennedy P.G."/>
        </authorList>
    </citation>
    <scope>NUCLEOTIDE SEQUENCE</scope>
    <source>
        <strain evidence="2">FC423</strain>
    </source>
</reference>
<dbReference type="EMBL" id="JABBWM010000009">
    <property type="protein sequence ID" value="KAG2114681.1"/>
    <property type="molecule type" value="Genomic_DNA"/>
</dbReference>
<evidence type="ECO:0000313" key="3">
    <source>
        <dbReference type="Proteomes" id="UP000823399"/>
    </source>
</evidence>
<dbReference type="GeneID" id="64701893"/>
<dbReference type="Proteomes" id="UP000823399">
    <property type="component" value="Unassembled WGS sequence"/>
</dbReference>
<feature type="domain" description="GAG-pre-integrase" evidence="1">
    <location>
        <begin position="123"/>
        <end position="174"/>
    </location>
</feature>
<protein>
    <recommendedName>
        <fullName evidence="1">GAG-pre-integrase domain-containing protein</fullName>
    </recommendedName>
</protein>
<name>A0A9P7FFN5_9AGAM</name>
<dbReference type="AlphaFoldDB" id="A0A9P7FFN5"/>
<dbReference type="InterPro" id="IPR025724">
    <property type="entry name" value="GAG-pre-integrase_dom"/>
</dbReference>
<comment type="caution">
    <text evidence="2">The sequence shown here is derived from an EMBL/GenBank/DDBJ whole genome shotgun (WGS) entry which is preliminary data.</text>
</comment>
<evidence type="ECO:0000259" key="1">
    <source>
        <dbReference type="Pfam" id="PF13976"/>
    </source>
</evidence>
<gene>
    <name evidence="2" type="ORF">F5147DRAFT_743850</name>
</gene>
<dbReference type="OrthoDB" id="3229173at2759"/>
<sequence>MTPHHHYIGNYTPKRMPIQLADSTMVYSAGVVSVVFNPMSVGEVKSLRAVEFTRVLHVPDLCNNLLLVLYLTRNCGFLSSSHMTFCRPKGSPLFYTSINSNNAAFLDGITSPMTEFASPASTCPMDIALWHRRLVHHHKAGVRTLIDCNLVTGLRLDSRASPDPICEPCLAGKMHTNPFPPSKWRASRPLELVHTDSDIFEAFKTFKAYAENQSERKLKTLRDDC</sequence>
<evidence type="ECO:0000313" key="2">
    <source>
        <dbReference type="EMBL" id="KAG2114681.1"/>
    </source>
</evidence>
<keyword evidence="3" id="KW-1185">Reference proteome</keyword>
<proteinExistence type="predicted"/>
<accession>A0A9P7FFN5</accession>
<dbReference type="RefSeq" id="XP_041296629.1">
    <property type="nucleotide sequence ID" value="XM_041439634.1"/>
</dbReference>
<dbReference type="Pfam" id="PF13976">
    <property type="entry name" value="gag_pre-integrs"/>
    <property type="match status" value="1"/>
</dbReference>